<evidence type="ECO:0000313" key="3">
    <source>
        <dbReference type="Proteomes" id="UP001218218"/>
    </source>
</evidence>
<reference evidence="2" key="1">
    <citation type="submission" date="2023-03" db="EMBL/GenBank/DDBJ databases">
        <title>Massive genome expansion in bonnet fungi (Mycena s.s.) driven by repeated elements and novel gene families across ecological guilds.</title>
        <authorList>
            <consortium name="Lawrence Berkeley National Laboratory"/>
            <person name="Harder C.B."/>
            <person name="Miyauchi S."/>
            <person name="Viragh M."/>
            <person name="Kuo A."/>
            <person name="Thoen E."/>
            <person name="Andreopoulos B."/>
            <person name="Lu D."/>
            <person name="Skrede I."/>
            <person name="Drula E."/>
            <person name="Henrissat B."/>
            <person name="Morin E."/>
            <person name="Kohler A."/>
            <person name="Barry K."/>
            <person name="LaButti K."/>
            <person name="Morin E."/>
            <person name="Salamov A."/>
            <person name="Lipzen A."/>
            <person name="Mereny Z."/>
            <person name="Hegedus B."/>
            <person name="Baldrian P."/>
            <person name="Stursova M."/>
            <person name="Weitz H."/>
            <person name="Taylor A."/>
            <person name="Grigoriev I.V."/>
            <person name="Nagy L.G."/>
            <person name="Martin F."/>
            <person name="Kauserud H."/>
        </authorList>
    </citation>
    <scope>NUCLEOTIDE SEQUENCE</scope>
    <source>
        <strain evidence="2">CBHHK002</strain>
    </source>
</reference>
<keyword evidence="1" id="KW-0732">Signal</keyword>
<sequence length="141" mass="14395">MRPTYVLSSLLALSASVAALAPPISDTVGQGTAHIVELIHPANRLLGPTASVFIGPLNGSPSQCGTTILETDLSVLISPDVFEGGARCGDDVTVTLGGRSVALKVAGECVCIASSIEMTEAAFTALGAQISRPVTVNWVFD</sequence>
<comment type="caution">
    <text evidence="2">The sequence shown here is derived from an EMBL/GenBank/DDBJ whole genome shotgun (WGS) entry which is preliminary data.</text>
</comment>
<gene>
    <name evidence="2" type="ORF">DFH08DRAFT_955594</name>
</gene>
<evidence type="ECO:0000313" key="2">
    <source>
        <dbReference type="EMBL" id="KAJ7354188.1"/>
    </source>
</evidence>
<accession>A0AAD7ABG8</accession>
<proteinExistence type="predicted"/>
<dbReference type="CDD" id="cd22191">
    <property type="entry name" value="DPBB_RlpA_EXP_N-like"/>
    <property type="match status" value="1"/>
</dbReference>
<dbReference type="SUPFAM" id="SSF50685">
    <property type="entry name" value="Barwin-like endoglucanases"/>
    <property type="match status" value="1"/>
</dbReference>
<dbReference type="EMBL" id="JARIHO010000010">
    <property type="protein sequence ID" value="KAJ7354188.1"/>
    <property type="molecule type" value="Genomic_DNA"/>
</dbReference>
<dbReference type="InterPro" id="IPR036908">
    <property type="entry name" value="RlpA-like_sf"/>
</dbReference>
<name>A0AAD7ABG8_9AGAR</name>
<protein>
    <submittedName>
        <fullName evidence="2">Uncharacterized protein</fullName>
    </submittedName>
</protein>
<organism evidence="2 3">
    <name type="scientific">Mycena albidolilacea</name>
    <dbReference type="NCBI Taxonomy" id="1033008"/>
    <lineage>
        <taxon>Eukaryota</taxon>
        <taxon>Fungi</taxon>
        <taxon>Dikarya</taxon>
        <taxon>Basidiomycota</taxon>
        <taxon>Agaricomycotina</taxon>
        <taxon>Agaricomycetes</taxon>
        <taxon>Agaricomycetidae</taxon>
        <taxon>Agaricales</taxon>
        <taxon>Marasmiineae</taxon>
        <taxon>Mycenaceae</taxon>
        <taxon>Mycena</taxon>
    </lineage>
</organism>
<dbReference type="Gene3D" id="2.40.40.10">
    <property type="entry name" value="RlpA-like domain"/>
    <property type="match status" value="1"/>
</dbReference>
<feature type="chain" id="PRO_5042125481" evidence="1">
    <location>
        <begin position="20"/>
        <end position="141"/>
    </location>
</feature>
<dbReference type="Proteomes" id="UP001218218">
    <property type="component" value="Unassembled WGS sequence"/>
</dbReference>
<dbReference type="AlphaFoldDB" id="A0AAD7ABG8"/>
<feature type="signal peptide" evidence="1">
    <location>
        <begin position="1"/>
        <end position="19"/>
    </location>
</feature>
<keyword evidence="3" id="KW-1185">Reference proteome</keyword>
<evidence type="ECO:0000256" key="1">
    <source>
        <dbReference type="SAM" id="SignalP"/>
    </source>
</evidence>